<dbReference type="GO" id="GO:0005737">
    <property type="term" value="C:cytoplasm"/>
    <property type="evidence" value="ECO:0000318"/>
    <property type="project" value="GO_Central"/>
</dbReference>
<dbReference type="SUPFAM" id="SSF49785">
    <property type="entry name" value="Galactose-binding domain-like"/>
    <property type="match status" value="1"/>
</dbReference>
<dbReference type="PANTHER" id="PTHR12125:SF5">
    <property type="entry name" value="F-BOX DOMAIN-CONTAINING PROTEIN"/>
    <property type="match status" value="1"/>
</dbReference>
<dbReference type="GO" id="GO:0019005">
    <property type="term" value="C:SCF ubiquitin ligase complex"/>
    <property type="evidence" value="ECO:0000318"/>
    <property type="project" value="GO_Central"/>
</dbReference>
<accession>A0A2A6BG69</accession>
<dbReference type="InterPro" id="IPR008979">
    <property type="entry name" value="Galactose-bd-like_sf"/>
</dbReference>
<dbReference type="GO" id="GO:0036503">
    <property type="term" value="P:ERAD pathway"/>
    <property type="evidence" value="ECO:0000318"/>
    <property type="project" value="GO_Central"/>
</dbReference>
<keyword evidence="2" id="KW-1185">Reference proteome</keyword>
<dbReference type="InterPro" id="IPR007397">
    <property type="entry name" value="F-box-assoc_dom"/>
</dbReference>
<dbReference type="InterPro" id="IPR039752">
    <property type="entry name" value="F-box_only"/>
</dbReference>
<dbReference type="PROSITE" id="PS51114">
    <property type="entry name" value="FBA"/>
    <property type="match status" value="1"/>
</dbReference>
<dbReference type="SMART" id="SM01198">
    <property type="entry name" value="FBA"/>
    <property type="match status" value="1"/>
</dbReference>
<proteinExistence type="predicted"/>
<evidence type="ECO:0000313" key="1">
    <source>
        <dbReference type="EnsemblMetazoa" id="PPA00117.1"/>
    </source>
</evidence>
<evidence type="ECO:0000313" key="2">
    <source>
        <dbReference type="Proteomes" id="UP000005239"/>
    </source>
</evidence>
<dbReference type="FunFam" id="2.60.120.260:FF:000012">
    <property type="entry name" value="F-box only protein 2"/>
    <property type="match status" value="1"/>
</dbReference>
<dbReference type="InterPro" id="IPR036047">
    <property type="entry name" value="F-box-like_dom_sf"/>
</dbReference>
<reference evidence="2" key="1">
    <citation type="journal article" date="2008" name="Nat. Genet.">
        <title>The Pristionchus pacificus genome provides a unique perspective on nematode lifestyle and parasitism.</title>
        <authorList>
            <person name="Dieterich C."/>
            <person name="Clifton S.W."/>
            <person name="Schuster L.N."/>
            <person name="Chinwalla A."/>
            <person name="Delehaunty K."/>
            <person name="Dinkelacker I."/>
            <person name="Fulton L."/>
            <person name="Fulton R."/>
            <person name="Godfrey J."/>
            <person name="Minx P."/>
            <person name="Mitreva M."/>
            <person name="Roeseler W."/>
            <person name="Tian H."/>
            <person name="Witte H."/>
            <person name="Yang S.P."/>
            <person name="Wilson R.K."/>
            <person name="Sommer R.J."/>
        </authorList>
    </citation>
    <scope>NUCLEOTIDE SEQUENCE [LARGE SCALE GENOMIC DNA]</scope>
    <source>
        <strain evidence="2">PS312</strain>
    </source>
</reference>
<accession>A0A8R1U2Z0</accession>
<organism evidence="1 2">
    <name type="scientific">Pristionchus pacificus</name>
    <name type="common">Parasitic nematode worm</name>
    <dbReference type="NCBI Taxonomy" id="54126"/>
    <lineage>
        <taxon>Eukaryota</taxon>
        <taxon>Metazoa</taxon>
        <taxon>Ecdysozoa</taxon>
        <taxon>Nematoda</taxon>
        <taxon>Chromadorea</taxon>
        <taxon>Rhabditida</taxon>
        <taxon>Rhabditina</taxon>
        <taxon>Diplogasteromorpha</taxon>
        <taxon>Diplogasteroidea</taxon>
        <taxon>Neodiplogasteridae</taxon>
        <taxon>Pristionchus</taxon>
    </lineage>
</organism>
<dbReference type="GO" id="GO:0006516">
    <property type="term" value="P:glycoprotein catabolic process"/>
    <property type="evidence" value="ECO:0000318"/>
    <property type="project" value="GO_Central"/>
</dbReference>
<dbReference type="Pfam" id="PF04300">
    <property type="entry name" value="FBA"/>
    <property type="match status" value="1"/>
</dbReference>
<reference evidence="1" key="2">
    <citation type="submission" date="2022-06" db="UniProtKB">
        <authorList>
            <consortium name="EnsemblMetazoa"/>
        </authorList>
    </citation>
    <scope>IDENTIFICATION</scope>
    <source>
        <strain evidence="1">PS312</strain>
    </source>
</reference>
<dbReference type="SUPFAM" id="SSF81383">
    <property type="entry name" value="F-box domain"/>
    <property type="match status" value="1"/>
</dbReference>
<sequence>MASIDAYPVVVIHEIAKRLDYATIKAMRLTNHHIYNALSDSLLWIDLCERDKAVLPSIAFRRSLAEHAEEDESRVGQLDFERIWVKNPFRPNLVPPMLSTMEAMDREYGWKFASDRHQNDRSGMVVEEPPAGCEPHPDIVRCFATSYVWGKRLVTINLKKEGVPDWILDRLRPRIIISELVAPRFDCSSIYQMHAQLLKEGEMFDTRATHPRRSAVEKMEWPQWTTPTQWSRVEIVFVDYPVGMREIAVMSQGKDQQFWAGNYGSKFANLEIRIEMPDEMRWLSDDDFPDGEKVYSGPTDGVRQLSDGVTRRVAVL</sequence>
<name>A0A2A6BG69_PRIPA</name>
<dbReference type="Gene3D" id="2.60.120.260">
    <property type="entry name" value="Galactose-binding domain-like"/>
    <property type="match status" value="1"/>
</dbReference>
<dbReference type="AlphaFoldDB" id="A0A2A6BG69"/>
<dbReference type="Proteomes" id="UP000005239">
    <property type="component" value="Unassembled WGS sequence"/>
</dbReference>
<protein>
    <submittedName>
        <fullName evidence="1">FBA domain-containing protein</fullName>
    </submittedName>
</protein>
<dbReference type="EnsemblMetazoa" id="PPA00117.1">
    <property type="protein sequence ID" value="PPA00117.1"/>
    <property type="gene ID" value="WBGene00089671"/>
</dbReference>
<dbReference type="PANTHER" id="PTHR12125">
    <property type="entry name" value="F-BOX ONLY PROTEIN 6-LIKE PROTEIN"/>
    <property type="match status" value="1"/>
</dbReference>
<dbReference type="GO" id="GO:0031146">
    <property type="term" value="P:SCF-dependent proteasomal ubiquitin-dependent protein catabolic process"/>
    <property type="evidence" value="ECO:0000318"/>
    <property type="project" value="GO_Central"/>
</dbReference>
<gene>
    <name evidence="1" type="primary">WBGene00089671</name>
</gene>